<dbReference type="EMBL" id="FMJC01000001">
    <property type="protein sequence ID" value="SCM70751.1"/>
    <property type="molecule type" value="Genomic_DNA"/>
</dbReference>
<feature type="domain" description="RNA polymerase sigma-70" evidence="9">
    <location>
        <begin position="403"/>
        <end position="429"/>
    </location>
</feature>
<comment type="function">
    <text evidence="6">Sigma factors are initiation factors that promote the attachment of RNA polymerase to specific initiation sites and are then released.</text>
</comment>
<feature type="domain" description="RNA polymerase sigma-70" evidence="8">
    <location>
        <begin position="230"/>
        <end position="243"/>
    </location>
</feature>
<reference evidence="10" key="1">
    <citation type="submission" date="2016-08" db="EMBL/GenBank/DDBJ databases">
        <authorList>
            <person name="Seilhamer J.J."/>
        </authorList>
    </citation>
    <scope>NUCLEOTIDE SEQUENCE</scope>
    <source>
        <strain evidence="10">86-1</strain>
    </source>
</reference>
<dbReference type="NCBIfam" id="TIGR02937">
    <property type="entry name" value="sigma70-ECF"/>
    <property type="match status" value="1"/>
</dbReference>
<organism evidence="10">
    <name type="scientific">uncultured Desulfovibrio sp</name>
    <dbReference type="NCBI Taxonomy" id="167968"/>
    <lineage>
        <taxon>Bacteria</taxon>
        <taxon>Pseudomonadati</taxon>
        <taxon>Thermodesulfobacteriota</taxon>
        <taxon>Desulfovibrionia</taxon>
        <taxon>Desulfovibrionales</taxon>
        <taxon>Desulfovibrionaceae</taxon>
        <taxon>Desulfovibrio</taxon>
        <taxon>environmental samples</taxon>
    </lineage>
</organism>
<evidence type="ECO:0000259" key="9">
    <source>
        <dbReference type="PROSITE" id="PS00716"/>
    </source>
</evidence>
<dbReference type="InterPro" id="IPR014284">
    <property type="entry name" value="RNA_pol_sigma-70_dom"/>
</dbReference>
<dbReference type="SUPFAM" id="SSF88946">
    <property type="entry name" value="Sigma2 domain of RNA polymerase sigma factors"/>
    <property type="match status" value="1"/>
</dbReference>
<protein>
    <recommendedName>
        <fullName evidence="6">RNA polymerase sigma factor</fullName>
    </recommendedName>
</protein>
<dbReference type="PANTHER" id="PTHR30376:SF3">
    <property type="entry name" value="RNA POLYMERASE SIGMA FACTOR RPOH"/>
    <property type="match status" value="1"/>
</dbReference>
<dbReference type="PROSITE" id="PS00716">
    <property type="entry name" value="SIGMA70_2"/>
    <property type="match status" value="1"/>
</dbReference>
<dbReference type="Pfam" id="PF04545">
    <property type="entry name" value="Sigma70_r4"/>
    <property type="match status" value="1"/>
</dbReference>
<evidence type="ECO:0000256" key="4">
    <source>
        <dbReference type="ARBA" id="ARBA00023125"/>
    </source>
</evidence>
<sequence>MDKMKKNSKIASNTAKAAPKTVKGEKNTPPVGVVEILDVPQKPKAPKGPTRGSSSARPSARASKKTASSPDAAPPQGNRKKKLSPVAPDDESLHDGLVLDVDELEPAAEHDDDDELELESHDDQDDILDTALDVDMDEPALPLEEGPEGGVPAPASTRLPAVGTRDSLHLYLREMSKFPMLKPEEEHELALRVRDHNDADAAFRLVSSHLRLVVRIAMDFQRRWMQNVLDLVQEGNVGLMRAVNKFDPDKGIKFSYYASFWIKAYILKFIMDNWRMVKIGTTQVQRKLFYNLNRERQKLIMQGFDPDAAMLSERLGVTEDQINEMDQRLASSDMSLNAQVGEESGGATRMDFLPALGPGIEDSLASDEIAGLVRSKLKTIIPKLNEKELYILHNRLLTDEPITLREIGERYNITRERVRQLEARLVEKIGQHMKNDIEDFSDHWIQS</sequence>
<accession>A0A212KZL4</accession>
<evidence type="ECO:0000256" key="5">
    <source>
        <dbReference type="ARBA" id="ARBA00023163"/>
    </source>
</evidence>
<dbReference type="Pfam" id="PF04542">
    <property type="entry name" value="Sigma70_r2"/>
    <property type="match status" value="1"/>
</dbReference>
<evidence type="ECO:0000256" key="2">
    <source>
        <dbReference type="ARBA" id="ARBA00023015"/>
    </source>
</evidence>
<dbReference type="GO" id="GO:0003677">
    <property type="term" value="F:DNA binding"/>
    <property type="evidence" value="ECO:0007669"/>
    <property type="project" value="UniProtKB-KW"/>
</dbReference>
<evidence type="ECO:0000259" key="8">
    <source>
        <dbReference type="PROSITE" id="PS00715"/>
    </source>
</evidence>
<dbReference type="GO" id="GO:0016987">
    <property type="term" value="F:sigma factor activity"/>
    <property type="evidence" value="ECO:0007669"/>
    <property type="project" value="UniProtKB-KW"/>
</dbReference>
<dbReference type="InterPro" id="IPR007627">
    <property type="entry name" value="RNA_pol_sigma70_r2"/>
</dbReference>
<comment type="similarity">
    <text evidence="1 6">Belongs to the sigma-70 factor family.</text>
</comment>
<dbReference type="AlphaFoldDB" id="A0A212KZL4"/>
<dbReference type="GO" id="GO:0006352">
    <property type="term" value="P:DNA-templated transcription initiation"/>
    <property type="evidence" value="ECO:0007669"/>
    <property type="project" value="InterPro"/>
</dbReference>
<dbReference type="InterPro" id="IPR007630">
    <property type="entry name" value="RNA_pol_sigma70_r4"/>
</dbReference>
<dbReference type="PROSITE" id="PS00715">
    <property type="entry name" value="SIGMA70_1"/>
    <property type="match status" value="1"/>
</dbReference>
<gene>
    <name evidence="10" type="ORF">KL86DES1_10606</name>
</gene>
<dbReference type="Pfam" id="PF00140">
    <property type="entry name" value="Sigma70_r1_2"/>
    <property type="match status" value="1"/>
</dbReference>
<evidence type="ECO:0000256" key="7">
    <source>
        <dbReference type="SAM" id="MobiDB-lite"/>
    </source>
</evidence>
<dbReference type="InterPro" id="IPR000943">
    <property type="entry name" value="RNA_pol_sigma70"/>
</dbReference>
<dbReference type="InterPro" id="IPR009042">
    <property type="entry name" value="RNA_pol_sigma70_r1_2"/>
</dbReference>
<name>A0A212KZL4_9BACT</name>
<dbReference type="NCBIfam" id="NF005143">
    <property type="entry name" value="PRK06596.1"/>
    <property type="match status" value="1"/>
</dbReference>
<evidence type="ECO:0000256" key="3">
    <source>
        <dbReference type="ARBA" id="ARBA00023082"/>
    </source>
</evidence>
<feature type="compositionally biased region" description="Low complexity" evidence="7">
    <location>
        <begin position="139"/>
        <end position="155"/>
    </location>
</feature>
<keyword evidence="3 6" id="KW-0731">Sigma factor</keyword>
<evidence type="ECO:0000256" key="6">
    <source>
        <dbReference type="RuleBase" id="RU362124"/>
    </source>
</evidence>
<feature type="compositionally biased region" description="Low complexity" evidence="7">
    <location>
        <begin position="48"/>
        <end position="70"/>
    </location>
</feature>
<dbReference type="Gene3D" id="1.20.140.160">
    <property type="match status" value="1"/>
</dbReference>
<keyword evidence="4 6" id="KW-0238">DNA-binding</keyword>
<evidence type="ECO:0000256" key="1">
    <source>
        <dbReference type="ARBA" id="ARBA00007788"/>
    </source>
</evidence>
<proteinExistence type="inferred from homology"/>
<evidence type="ECO:0000313" key="10">
    <source>
        <dbReference type="EMBL" id="SCM70751.1"/>
    </source>
</evidence>
<dbReference type="InterPro" id="IPR013324">
    <property type="entry name" value="RNA_pol_sigma_r3/r4-like"/>
</dbReference>
<dbReference type="SUPFAM" id="SSF88659">
    <property type="entry name" value="Sigma3 and sigma4 domains of RNA polymerase sigma factors"/>
    <property type="match status" value="1"/>
</dbReference>
<dbReference type="InterPro" id="IPR050813">
    <property type="entry name" value="Sigma-70_Factor"/>
</dbReference>
<dbReference type="InterPro" id="IPR013325">
    <property type="entry name" value="RNA_pol_sigma_r2"/>
</dbReference>
<dbReference type="PANTHER" id="PTHR30376">
    <property type="entry name" value="SIGMA FACTOR RPOH HEAT SHOCK RELATED"/>
    <property type="match status" value="1"/>
</dbReference>
<feature type="region of interest" description="Disordered" evidence="7">
    <location>
        <begin position="1"/>
        <end position="94"/>
    </location>
</feature>
<keyword evidence="2 6" id="KW-0805">Transcription regulation</keyword>
<dbReference type="PRINTS" id="PR00046">
    <property type="entry name" value="SIGMA70FCT"/>
</dbReference>
<feature type="region of interest" description="Disordered" evidence="7">
    <location>
        <begin position="139"/>
        <end position="159"/>
    </location>
</feature>
<dbReference type="Gene3D" id="1.10.601.10">
    <property type="entry name" value="RNA Polymerase Primary Sigma Factor"/>
    <property type="match status" value="1"/>
</dbReference>
<keyword evidence="5 6" id="KW-0804">Transcription</keyword>